<evidence type="ECO:0000313" key="8">
    <source>
        <dbReference type="Proteomes" id="UP001301350"/>
    </source>
</evidence>
<sequence>MTKYETASAPQDARSVAAILKAMQVEQYDERVVHVLLELLHRYMAQVLVDARDMAEHAARGAGASTARGGGGSLAAAAGGDAADIEVADLRLAIETRLQHEFTQAPPRELAMQQARALNAVPLPVIAGDRGTVQLPPPHHQLTARPYRVVARAPEALPQNVTKGLGSGSGSAEYSAMLAVADTVAERGAAAGEEDEDQEEAAGGPHKTRRVTAANESAAERMAVVEEVEERSTEHEAGDDGDSADDAKPHHPSRRTRQRH</sequence>
<dbReference type="InterPro" id="IPR003162">
    <property type="entry name" value="TFIID-31"/>
</dbReference>
<reference evidence="7 8" key="1">
    <citation type="submission" date="2022-07" db="EMBL/GenBank/DDBJ databases">
        <title>Genome-wide signatures of adaptation to extreme environments.</title>
        <authorList>
            <person name="Cho C.H."/>
            <person name="Yoon H.S."/>
        </authorList>
    </citation>
    <scope>NUCLEOTIDE SEQUENCE [LARGE SCALE GENOMIC DNA]</scope>
    <source>
        <strain evidence="7 8">DBV 063 E5</strain>
    </source>
</reference>
<feature type="region of interest" description="Disordered" evidence="6">
    <location>
        <begin position="187"/>
        <end position="260"/>
    </location>
</feature>
<evidence type="ECO:0008006" key="9">
    <source>
        <dbReference type="Google" id="ProtNLM"/>
    </source>
</evidence>
<evidence type="ECO:0000313" key="7">
    <source>
        <dbReference type="EMBL" id="KAK4534080.1"/>
    </source>
</evidence>
<feature type="compositionally biased region" description="Basic residues" evidence="6">
    <location>
        <begin position="250"/>
        <end position="260"/>
    </location>
</feature>
<dbReference type="PANTHER" id="PTHR48068">
    <property type="entry name" value="TAF9 RNA POLYMERASE II, TATA BOX-BINDING PROTEIN (TBP)-ASSOCIATED FACTOR"/>
    <property type="match status" value="1"/>
</dbReference>
<comment type="subcellular location">
    <subcellularLocation>
        <location evidence="1">Nucleus</location>
    </subcellularLocation>
</comment>
<dbReference type="Proteomes" id="UP001301350">
    <property type="component" value="Unassembled WGS sequence"/>
</dbReference>
<keyword evidence="8" id="KW-1185">Reference proteome</keyword>
<proteinExistence type="inferred from homology"/>
<dbReference type="SUPFAM" id="SSF47113">
    <property type="entry name" value="Histone-fold"/>
    <property type="match status" value="1"/>
</dbReference>
<dbReference type="CDD" id="cd07979">
    <property type="entry name" value="HFD_TAF9"/>
    <property type="match status" value="1"/>
</dbReference>
<comment type="similarity">
    <text evidence="2">Belongs to the TAF9 family.</text>
</comment>
<evidence type="ECO:0000256" key="3">
    <source>
        <dbReference type="ARBA" id="ARBA00023015"/>
    </source>
</evidence>
<keyword evidence="4" id="KW-0804">Transcription</keyword>
<dbReference type="InterPro" id="IPR009072">
    <property type="entry name" value="Histone-fold"/>
</dbReference>
<keyword evidence="3" id="KW-0805">Transcription regulation</keyword>
<dbReference type="GO" id="GO:0000124">
    <property type="term" value="C:SAGA complex"/>
    <property type="evidence" value="ECO:0007669"/>
    <property type="project" value="TreeGrafter"/>
</dbReference>
<dbReference type="GO" id="GO:0005669">
    <property type="term" value="C:transcription factor TFIID complex"/>
    <property type="evidence" value="ECO:0007669"/>
    <property type="project" value="TreeGrafter"/>
</dbReference>
<dbReference type="GO" id="GO:0046982">
    <property type="term" value="F:protein heterodimerization activity"/>
    <property type="evidence" value="ECO:0007669"/>
    <property type="project" value="InterPro"/>
</dbReference>
<organism evidence="7 8">
    <name type="scientific">Cyanidium caldarium</name>
    <name type="common">Red alga</name>
    <dbReference type="NCBI Taxonomy" id="2771"/>
    <lineage>
        <taxon>Eukaryota</taxon>
        <taxon>Rhodophyta</taxon>
        <taxon>Bangiophyceae</taxon>
        <taxon>Cyanidiales</taxon>
        <taxon>Cyanidiaceae</taxon>
        <taxon>Cyanidium</taxon>
    </lineage>
</organism>
<protein>
    <recommendedName>
        <fullName evidence="9">Transcription initiation factor TFIID subunit 9</fullName>
    </recommendedName>
</protein>
<dbReference type="GO" id="GO:0016251">
    <property type="term" value="F:RNA polymerase II general transcription initiation factor activity"/>
    <property type="evidence" value="ECO:0007669"/>
    <property type="project" value="TreeGrafter"/>
</dbReference>
<dbReference type="GO" id="GO:0003713">
    <property type="term" value="F:transcription coactivator activity"/>
    <property type="evidence" value="ECO:0007669"/>
    <property type="project" value="TreeGrafter"/>
</dbReference>
<dbReference type="Pfam" id="PF02291">
    <property type="entry name" value="TFIID-31kDa"/>
    <property type="match status" value="1"/>
</dbReference>
<dbReference type="InterPro" id="IPR051431">
    <property type="entry name" value="TFIID_subunit_9"/>
</dbReference>
<gene>
    <name evidence="7" type="ORF">CDCA_CDCA01G0105</name>
</gene>
<evidence type="ECO:0000256" key="2">
    <source>
        <dbReference type="ARBA" id="ARBA00007646"/>
    </source>
</evidence>
<dbReference type="GO" id="GO:0051123">
    <property type="term" value="P:RNA polymerase II preinitiation complex assembly"/>
    <property type="evidence" value="ECO:0007669"/>
    <property type="project" value="TreeGrafter"/>
</dbReference>
<dbReference type="EMBL" id="JANCYW010000001">
    <property type="protein sequence ID" value="KAK4534080.1"/>
    <property type="molecule type" value="Genomic_DNA"/>
</dbReference>
<evidence type="ECO:0000256" key="1">
    <source>
        <dbReference type="ARBA" id="ARBA00004123"/>
    </source>
</evidence>
<evidence type="ECO:0000256" key="5">
    <source>
        <dbReference type="ARBA" id="ARBA00023242"/>
    </source>
</evidence>
<dbReference type="AlphaFoldDB" id="A0AAV9IP44"/>
<evidence type="ECO:0000256" key="6">
    <source>
        <dbReference type="SAM" id="MobiDB-lite"/>
    </source>
</evidence>
<accession>A0AAV9IP44</accession>
<keyword evidence="5" id="KW-0539">Nucleus</keyword>
<dbReference type="PANTHER" id="PTHR48068:SF4">
    <property type="entry name" value="TATA-BOX BINDING PROTEIN ASSOCIATED FACTOR 9"/>
    <property type="match status" value="1"/>
</dbReference>
<evidence type="ECO:0000256" key="4">
    <source>
        <dbReference type="ARBA" id="ARBA00023163"/>
    </source>
</evidence>
<comment type="caution">
    <text evidence="7">The sequence shown here is derived from an EMBL/GenBank/DDBJ whole genome shotgun (WGS) entry which is preliminary data.</text>
</comment>
<dbReference type="Gene3D" id="1.10.20.10">
    <property type="entry name" value="Histone, subunit A"/>
    <property type="match status" value="1"/>
</dbReference>
<name>A0AAV9IP44_CYACA</name>